<evidence type="ECO:0000313" key="4">
    <source>
        <dbReference type="EMBL" id="RHN74442.1"/>
    </source>
</evidence>
<name>A0A396JAX5_MEDTR</name>
<protein>
    <recommendedName>
        <fullName evidence="3">CTLH domain-containing protein</fullName>
    </recommendedName>
</protein>
<dbReference type="Gramene" id="rna10516">
    <property type="protein sequence ID" value="RHN74442.1"/>
    <property type="gene ID" value="gene10516"/>
</dbReference>
<gene>
    <name evidence="4" type="ORF">MtrunA17_Chr2g0310451</name>
</gene>
<keyword evidence="1" id="KW-0853">WD repeat</keyword>
<proteinExistence type="predicted"/>
<organism evidence="4">
    <name type="scientific">Medicago truncatula</name>
    <name type="common">Barrel medic</name>
    <name type="synonym">Medicago tribuloides</name>
    <dbReference type="NCBI Taxonomy" id="3880"/>
    <lineage>
        <taxon>Eukaryota</taxon>
        <taxon>Viridiplantae</taxon>
        <taxon>Streptophyta</taxon>
        <taxon>Embryophyta</taxon>
        <taxon>Tracheophyta</taxon>
        <taxon>Spermatophyta</taxon>
        <taxon>Magnoliopsida</taxon>
        <taxon>eudicotyledons</taxon>
        <taxon>Gunneridae</taxon>
        <taxon>Pentapetalae</taxon>
        <taxon>rosids</taxon>
        <taxon>fabids</taxon>
        <taxon>Fabales</taxon>
        <taxon>Fabaceae</taxon>
        <taxon>Papilionoideae</taxon>
        <taxon>50 kb inversion clade</taxon>
        <taxon>NPAAA clade</taxon>
        <taxon>Hologalegina</taxon>
        <taxon>IRL clade</taxon>
        <taxon>Trifolieae</taxon>
        <taxon>Medicago</taxon>
    </lineage>
</organism>
<reference evidence="4" key="1">
    <citation type="journal article" date="2018" name="Nat. Plants">
        <title>Whole-genome landscape of Medicago truncatula symbiotic genes.</title>
        <authorList>
            <person name="Pecrix Y."/>
            <person name="Gamas P."/>
            <person name="Carrere S."/>
        </authorList>
    </citation>
    <scope>NUCLEOTIDE SEQUENCE</scope>
    <source>
        <tissue evidence="4">Leaves</tissue>
    </source>
</reference>
<dbReference type="InterPro" id="IPR027728">
    <property type="entry name" value="Topless_fam"/>
</dbReference>
<dbReference type="InterPro" id="IPR054080">
    <property type="entry name" value="TPR1-like_2nd"/>
</dbReference>
<comment type="caution">
    <text evidence="4">The sequence shown here is derived from an EMBL/GenBank/DDBJ whole genome shotgun (WGS) entry which is preliminary data.</text>
</comment>
<evidence type="ECO:0000259" key="3">
    <source>
        <dbReference type="PROSITE" id="PS50897"/>
    </source>
</evidence>
<dbReference type="InterPro" id="IPR048419">
    <property type="entry name" value="Topless_Znf"/>
</dbReference>
<dbReference type="PROSITE" id="PS50897">
    <property type="entry name" value="CTLH"/>
    <property type="match status" value="1"/>
</dbReference>
<dbReference type="PANTHER" id="PTHR44083:SF43">
    <property type="entry name" value="TRANSDUCIN FAMILY PROTEIN_WD-40 REPEAT PROTEIN"/>
    <property type="match status" value="1"/>
</dbReference>
<dbReference type="PANTHER" id="PTHR44083">
    <property type="entry name" value="TOPLESS-RELATED PROTEIN 1-RELATED"/>
    <property type="match status" value="1"/>
</dbReference>
<dbReference type="InterPro" id="IPR006595">
    <property type="entry name" value="CTLH_C"/>
</dbReference>
<evidence type="ECO:0000256" key="2">
    <source>
        <dbReference type="ARBA" id="ARBA00022737"/>
    </source>
</evidence>
<keyword evidence="2" id="KW-0677">Repeat</keyword>
<dbReference type="SMART" id="SM00668">
    <property type="entry name" value="CTLH"/>
    <property type="match status" value="1"/>
</dbReference>
<sequence length="255" mass="29095">MRMMEKETGVFIDLKYFQEKILDGEFDESEKYLSAFTNITDSQSSMKMFFQIRKQKYLEALDRNDKAMAVEILVKDFKIFSTYNNDIYSEIINLITLDNFRENVKLSHYKDVKSIRIALMEELKNMIDNNPILKNKIMLPSLRSLRLRFMINHGLNWQYPKPNPESTTLLIDHTSPLPQQGFHMPPMLPAADASPLPPASAWVVNGNPSSSSQSPATLAASSVPGPSSRGIFLSVFCRIKFNGKLEIHGRCQIVI</sequence>
<dbReference type="Pfam" id="PF21889">
    <property type="entry name" value="TPR1-like_2nd"/>
    <property type="match status" value="1"/>
</dbReference>
<dbReference type="GO" id="GO:0006355">
    <property type="term" value="P:regulation of DNA-templated transcription"/>
    <property type="evidence" value="ECO:0007669"/>
    <property type="project" value="InterPro"/>
</dbReference>
<dbReference type="Pfam" id="PF21359">
    <property type="entry name" value="zf_topless"/>
    <property type="match status" value="1"/>
</dbReference>
<dbReference type="AlphaFoldDB" id="A0A396JAX5"/>
<dbReference type="Proteomes" id="UP000265566">
    <property type="component" value="Chromosome 2"/>
</dbReference>
<feature type="domain" description="CTLH" evidence="3">
    <location>
        <begin position="10"/>
        <end position="68"/>
    </location>
</feature>
<evidence type="ECO:0000256" key="1">
    <source>
        <dbReference type="ARBA" id="ARBA00022574"/>
    </source>
</evidence>
<dbReference type="EMBL" id="PSQE01000002">
    <property type="protein sequence ID" value="RHN74442.1"/>
    <property type="molecule type" value="Genomic_DNA"/>
</dbReference>
<accession>A0A396JAX5</accession>